<dbReference type="InterPro" id="IPR007915">
    <property type="entry name" value="TMEM258/Ost5"/>
</dbReference>
<sequence length="84" mass="8974">MADYEAIKALHHSLPPFQPVVNVGLLPYIAFLLLALTFVLAFYFSTLPKSTSTIPTKEVPVALVASVLGGFGVVAMFCTVGVYV</sequence>
<evidence type="ECO:0000313" key="8">
    <source>
        <dbReference type="Proteomes" id="UP000297245"/>
    </source>
</evidence>
<gene>
    <name evidence="7" type="ORF">K435DRAFT_785669</name>
</gene>
<evidence type="ECO:0000256" key="1">
    <source>
        <dbReference type="ARBA" id="ARBA00004141"/>
    </source>
</evidence>
<keyword evidence="4 6" id="KW-1133">Transmembrane helix</keyword>
<evidence type="ECO:0000256" key="6">
    <source>
        <dbReference type="RuleBase" id="RU367008"/>
    </source>
</evidence>
<dbReference type="Proteomes" id="UP000297245">
    <property type="component" value="Unassembled WGS sequence"/>
</dbReference>
<proteinExistence type="inferred from homology"/>
<dbReference type="EMBL" id="ML179963">
    <property type="protein sequence ID" value="THU79888.1"/>
    <property type="molecule type" value="Genomic_DNA"/>
</dbReference>
<feature type="transmembrane region" description="Helical" evidence="6">
    <location>
        <begin position="59"/>
        <end position="83"/>
    </location>
</feature>
<evidence type="ECO:0000256" key="3">
    <source>
        <dbReference type="ARBA" id="ARBA00022692"/>
    </source>
</evidence>
<evidence type="ECO:0000313" key="7">
    <source>
        <dbReference type="EMBL" id="THU79888.1"/>
    </source>
</evidence>
<dbReference type="Pfam" id="PF05251">
    <property type="entry name" value="Ost5"/>
    <property type="match status" value="1"/>
</dbReference>
<comment type="function">
    <text evidence="6">Subunit of the oligosaccharyl transferase (OST) complex that catalyzes the initial transfer of a defined glycan (Glc(3)Man(9)GlcNAc(2) in eukaryotes) from the lipid carrier dolichol-pyrophosphate to an asparagine residue within an Asn-X-Ser/Thr consensus motif in nascent polypeptide chains, the first step in protein N-glycosylation. N-glycosylation occurs cotranslationally and the complex associates with the Sec61 complex at the channel-forming translocon complex that mediates protein translocation across the endoplasmic reticulum (ER). All subunits are required for a maximal enzyme activity.</text>
</comment>
<keyword evidence="8" id="KW-1185">Reference proteome</keyword>
<name>A0A4S8KWG7_DENBC</name>
<dbReference type="AlphaFoldDB" id="A0A4S8KWG7"/>
<comment type="subunit">
    <text evidence="6">Component of the oligosaccharyltransferase (OST) complex.</text>
</comment>
<keyword evidence="3 6" id="KW-0812">Transmembrane</keyword>
<keyword evidence="5 6" id="KW-0472">Membrane</keyword>
<comment type="subcellular location">
    <subcellularLocation>
        <location evidence="1 6">Membrane</location>
        <topology evidence="1 6">Multi-pass membrane protein</topology>
    </subcellularLocation>
</comment>
<evidence type="ECO:0000256" key="5">
    <source>
        <dbReference type="ARBA" id="ARBA00023136"/>
    </source>
</evidence>
<protein>
    <recommendedName>
        <fullName evidence="6">Dolichyl-diphosphooligosaccharide-protein glycosyltransferase subunit OST5</fullName>
    </recommendedName>
</protein>
<reference evidence="7 8" key="1">
    <citation type="journal article" date="2019" name="Nat. Ecol. Evol.">
        <title>Megaphylogeny resolves global patterns of mushroom evolution.</title>
        <authorList>
            <person name="Varga T."/>
            <person name="Krizsan K."/>
            <person name="Foldi C."/>
            <person name="Dima B."/>
            <person name="Sanchez-Garcia M."/>
            <person name="Sanchez-Ramirez S."/>
            <person name="Szollosi G.J."/>
            <person name="Szarkandi J.G."/>
            <person name="Papp V."/>
            <person name="Albert L."/>
            <person name="Andreopoulos W."/>
            <person name="Angelini C."/>
            <person name="Antonin V."/>
            <person name="Barry K.W."/>
            <person name="Bougher N.L."/>
            <person name="Buchanan P."/>
            <person name="Buyck B."/>
            <person name="Bense V."/>
            <person name="Catcheside P."/>
            <person name="Chovatia M."/>
            <person name="Cooper J."/>
            <person name="Damon W."/>
            <person name="Desjardin D."/>
            <person name="Finy P."/>
            <person name="Geml J."/>
            <person name="Haridas S."/>
            <person name="Hughes K."/>
            <person name="Justo A."/>
            <person name="Karasinski D."/>
            <person name="Kautmanova I."/>
            <person name="Kiss B."/>
            <person name="Kocsube S."/>
            <person name="Kotiranta H."/>
            <person name="LaButti K.M."/>
            <person name="Lechner B.E."/>
            <person name="Liimatainen K."/>
            <person name="Lipzen A."/>
            <person name="Lukacs Z."/>
            <person name="Mihaltcheva S."/>
            <person name="Morgado L.N."/>
            <person name="Niskanen T."/>
            <person name="Noordeloos M.E."/>
            <person name="Ohm R.A."/>
            <person name="Ortiz-Santana B."/>
            <person name="Ovrebo C."/>
            <person name="Racz N."/>
            <person name="Riley R."/>
            <person name="Savchenko A."/>
            <person name="Shiryaev A."/>
            <person name="Soop K."/>
            <person name="Spirin V."/>
            <person name="Szebenyi C."/>
            <person name="Tomsovsky M."/>
            <person name="Tulloss R.E."/>
            <person name="Uehling J."/>
            <person name="Grigoriev I.V."/>
            <person name="Vagvolgyi C."/>
            <person name="Papp T."/>
            <person name="Martin F.M."/>
            <person name="Miettinen O."/>
            <person name="Hibbett D.S."/>
            <person name="Nagy L.G."/>
        </authorList>
    </citation>
    <scope>NUCLEOTIDE SEQUENCE [LARGE SCALE GENOMIC DNA]</scope>
    <source>
        <strain evidence="7 8">CBS 962.96</strain>
    </source>
</reference>
<evidence type="ECO:0000256" key="4">
    <source>
        <dbReference type="ARBA" id="ARBA00022989"/>
    </source>
</evidence>
<comment type="similarity">
    <text evidence="2 6">Belongs to the OST5 family.</text>
</comment>
<dbReference type="GO" id="GO:0006487">
    <property type="term" value="P:protein N-linked glycosylation"/>
    <property type="evidence" value="ECO:0007669"/>
    <property type="project" value="UniProtKB-UniRule"/>
</dbReference>
<feature type="transmembrane region" description="Helical" evidence="6">
    <location>
        <begin position="25"/>
        <end position="47"/>
    </location>
</feature>
<dbReference type="GO" id="GO:0008250">
    <property type="term" value="C:oligosaccharyltransferase complex"/>
    <property type="evidence" value="ECO:0007669"/>
    <property type="project" value="UniProtKB-UniRule"/>
</dbReference>
<organism evidence="7 8">
    <name type="scientific">Dendrothele bispora (strain CBS 962.96)</name>
    <dbReference type="NCBI Taxonomy" id="1314807"/>
    <lineage>
        <taxon>Eukaryota</taxon>
        <taxon>Fungi</taxon>
        <taxon>Dikarya</taxon>
        <taxon>Basidiomycota</taxon>
        <taxon>Agaricomycotina</taxon>
        <taxon>Agaricomycetes</taxon>
        <taxon>Agaricomycetidae</taxon>
        <taxon>Agaricales</taxon>
        <taxon>Agaricales incertae sedis</taxon>
        <taxon>Dendrothele</taxon>
    </lineage>
</organism>
<dbReference type="OrthoDB" id="2503643at2759"/>
<evidence type="ECO:0000256" key="2">
    <source>
        <dbReference type="ARBA" id="ARBA00009825"/>
    </source>
</evidence>
<accession>A0A4S8KWG7</accession>